<accession>A0ABS7RHQ4</accession>
<proteinExistence type="predicted"/>
<name>A0ABS7RHQ4_9ACTN</name>
<evidence type="ECO:0000313" key="3">
    <source>
        <dbReference type="EMBL" id="MBY9074567.1"/>
    </source>
</evidence>
<dbReference type="SUPFAM" id="SSF56801">
    <property type="entry name" value="Acetyl-CoA synthetase-like"/>
    <property type="match status" value="1"/>
</dbReference>
<dbReference type="InterPro" id="IPR025110">
    <property type="entry name" value="AMP-bd_C"/>
</dbReference>
<sequence length="356" mass="38003">MSSLRPVRGTPREVYALLSEWQAAPQEPEPLVIETSGSTGTPKHVVLSRRAMRASATATALRLGGPGQWLLNLPATYVAGVQVLFRSLLSGIDPVVLEEHADFAAATDAMTGWRRYVSLVPTQLTRMLASPRDVEALRTFDTVLVGGAAVEPALRRAAAAEDVHVVATYGMSETCGGCVYDGVPLDGVAVKVGGDGRVRIGGPVLFDRYNGQPGLTAEVMEDGCFLTSDLGRLDDDGRLQVLGRADDVVVSGGVKVPGPAVARRLREHPRIQAAEVVGVPDAEWGRRVVAVVVSPSGTPARNVPPLDDLRNWVSQVYPREWAPRQLVRVAEIPLLPNGKVDRLALERVAAEGTGRP</sequence>
<dbReference type="PANTHER" id="PTHR43767">
    <property type="entry name" value="LONG-CHAIN-FATTY-ACID--COA LIGASE"/>
    <property type="match status" value="1"/>
</dbReference>
<dbReference type="Proteomes" id="UP000754710">
    <property type="component" value="Unassembled WGS sequence"/>
</dbReference>
<dbReference type="InterPro" id="IPR045851">
    <property type="entry name" value="AMP-bd_C_sf"/>
</dbReference>
<dbReference type="Gene3D" id="3.30.300.30">
    <property type="match status" value="1"/>
</dbReference>
<dbReference type="Pfam" id="PF13193">
    <property type="entry name" value="AMP-binding_C"/>
    <property type="match status" value="1"/>
</dbReference>
<gene>
    <name evidence="3" type="ORF">K1X13_07015</name>
</gene>
<feature type="domain" description="AMP-binding enzyme C-terminal" evidence="2">
    <location>
        <begin position="265"/>
        <end position="339"/>
    </location>
</feature>
<dbReference type="Pfam" id="PF00501">
    <property type="entry name" value="AMP-binding"/>
    <property type="match status" value="1"/>
</dbReference>
<keyword evidence="4" id="KW-1185">Reference proteome</keyword>
<organism evidence="3 4">
    <name type="scientific">Nocardioides jiangsuensis</name>
    <dbReference type="NCBI Taxonomy" id="2866161"/>
    <lineage>
        <taxon>Bacteria</taxon>
        <taxon>Bacillati</taxon>
        <taxon>Actinomycetota</taxon>
        <taxon>Actinomycetes</taxon>
        <taxon>Propionibacteriales</taxon>
        <taxon>Nocardioidaceae</taxon>
        <taxon>Nocardioides</taxon>
    </lineage>
</organism>
<dbReference type="Gene3D" id="3.40.50.12780">
    <property type="entry name" value="N-terminal domain of ligase-like"/>
    <property type="match status" value="1"/>
</dbReference>
<dbReference type="InterPro" id="IPR000873">
    <property type="entry name" value="AMP-dep_synth/lig_dom"/>
</dbReference>
<protein>
    <submittedName>
        <fullName evidence="3">AMP-binding protein</fullName>
    </submittedName>
</protein>
<dbReference type="InterPro" id="IPR042099">
    <property type="entry name" value="ANL_N_sf"/>
</dbReference>
<evidence type="ECO:0000259" key="1">
    <source>
        <dbReference type="Pfam" id="PF00501"/>
    </source>
</evidence>
<feature type="domain" description="AMP-dependent synthetase/ligase" evidence="1">
    <location>
        <begin position="33"/>
        <end position="188"/>
    </location>
</feature>
<dbReference type="PANTHER" id="PTHR43767:SF1">
    <property type="entry name" value="NONRIBOSOMAL PEPTIDE SYNTHASE PES1 (EUROFUNG)-RELATED"/>
    <property type="match status" value="1"/>
</dbReference>
<evidence type="ECO:0000313" key="4">
    <source>
        <dbReference type="Proteomes" id="UP000754710"/>
    </source>
</evidence>
<dbReference type="InterPro" id="IPR050237">
    <property type="entry name" value="ATP-dep_AMP-bd_enzyme"/>
</dbReference>
<comment type="caution">
    <text evidence="3">The sequence shown here is derived from an EMBL/GenBank/DDBJ whole genome shotgun (WGS) entry which is preliminary data.</text>
</comment>
<evidence type="ECO:0000259" key="2">
    <source>
        <dbReference type="Pfam" id="PF13193"/>
    </source>
</evidence>
<reference evidence="3 4" key="1">
    <citation type="submission" date="2021-08" db="EMBL/GenBank/DDBJ databases">
        <title>Nocardioides bacterium WL0053 sp. nov., isolated from the sediment.</title>
        <authorList>
            <person name="Wang L."/>
            <person name="Zhang D."/>
            <person name="Zhang A."/>
        </authorList>
    </citation>
    <scope>NUCLEOTIDE SEQUENCE [LARGE SCALE GENOMIC DNA]</scope>
    <source>
        <strain evidence="3 4">WL0053</strain>
    </source>
</reference>
<dbReference type="EMBL" id="JAIEZQ010000001">
    <property type="protein sequence ID" value="MBY9074567.1"/>
    <property type="molecule type" value="Genomic_DNA"/>
</dbReference>